<evidence type="ECO:0000256" key="1">
    <source>
        <dbReference type="SAM" id="SignalP"/>
    </source>
</evidence>
<dbReference type="InterPro" id="IPR051913">
    <property type="entry name" value="GH2_Domain-Containing"/>
</dbReference>
<proteinExistence type="predicted"/>
<evidence type="ECO:0000313" key="3">
    <source>
        <dbReference type="Proteomes" id="UP001460202"/>
    </source>
</evidence>
<dbReference type="EMBL" id="JBBMFL010000001">
    <property type="protein sequence ID" value="MEQ2543387.1"/>
    <property type="molecule type" value="Genomic_DNA"/>
</dbReference>
<evidence type="ECO:0000313" key="2">
    <source>
        <dbReference type="EMBL" id="MEQ2543387.1"/>
    </source>
</evidence>
<reference evidence="2 3" key="1">
    <citation type="submission" date="2024-03" db="EMBL/GenBank/DDBJ databases">
        <title>Human intestinal bacterial collection.</title>
        <authorList>
            <person name="Pauvert C."/>
            <person name="Hitch T.C.A."/>
            <person name="Clavel T."/>
        </authorList>
    </citation>
    <scope>NUCLEOTIDE SEQUENCE [LARGE SCALE GENOMIC DNA]</scope>
    <source>
        <strain evidence="2 3">CLA-KB-H122</strain>
    </source>
</reference>
<dbReference type="SUPFAM" id="SSF49785">
    <property type="entry name" value="Galactose-binding domain-like"/>
    <property type="match status" value="1"/>
</dbReference>
<keyword evidence="1" id="KW-0732">Signal</keyword>
<keyword evidence="2" id="KW-0378">Hydrolase</keyword>
<dbReference type="SUPFAM" id="SSF51445">
    <property type="entry name" value="(Trans)glycosidases"/>
    <property type="match status" value="1"/>
</dbReference>
<dbReference type="InterPro" id="IPR008979">
    <property type="entry name" value="Galactose-bd-like_sf"/>
</dbReference>
<dbReference type="PANTHER" id="PTHR42732">
    <property type="entry name" value="BETA-GALACTOSIDASE"/>
    <property type="match status" value="1"/>
</dbReference>
<dbReference type="RefSeq" id="WP_349093558.1">
    <property type="nucleotide sequence ID" value="NZ_JBBMFL010000001.1"/>
</dbReference>
<comment type="caution">
    <text evidence="2">The sequence shown here is derived from an EMBL/GenBank/DDBJ whole genome shotgun (WGS) entry which is preliminary data.</text>
</comment>
<dbReference type="PANTHER" id="PTHR42732:SF1">
    <property type="entry name" value="BETA-MANNOSIDASE"/>
    <property type="match status" value="1"/>
</dbReference>
<dbReference type="Gene3D" id="3.20.20.80">
    <property type="entry name" value="Glycosidases"/>
    <property type="match status" value="1"/>
</dbReference>
<dbReference type="Gene3D" id="2.60.120.260">
    <property type="entry name" value="Galactose-binding domain-like"/>
    <property type="match status" value="1"/>
</dbReference>
<dbReference type="GO" id="GO:0016787">
    <property type="term" value="F:hydrolase activity"/>
    <property type="evidence" value="ECO:0007669"/>
    <property type="project" value="UniProtKB-KW"/>
</dbReference>
<sequence length="997" mass="111342">MRRLTLSLLLLCGILPLDAQTPPVSLNGRWEAGDDRRYDRTAEVPGIAADPTRKNDGRLWYRREVTLPEGRWTAATLELCGARFRPEVFVNGVSVSRAEGGMAPTLHPLTSRDVRPGRRIVLEIALESLADVPQEDASYIPVADQWRSNNSSGLWDDVNLHFHYDATIGGIVLFPDIRAKTLRIGCRLDPLPGRKLREGRGTLTITDRNGHKMLEQPFEYRPGENSIDIAYGGILGEWSPEHPNLYVMELRLDTRDSRTMPFGIKEFRTENKQFRLNDRPCPLRGSTVVWHRWVRTEEGARLGYDTTWFRDNVVLRLKEHGANLLRFHLGVPPRRLLDLCDRYGLAVQYEWSFFHGMPASEASCTEQYGRWLEAAVAHPSVCIYHPYNETEGDELGRVWNALNKLLPHYPQLVISERDVLHLHKYWWSIFENVGMFYDSYDQFDLPIMTDEFGGNYLDGDGEPGGYVTIRETLLRFLGRNHTPAMRLKLQEYSHGRIAEYWRRIGAAGAAPFPVASSWEDGNHWFLGPLAEGRPKPVWNSLTAAWSPRSVSAEIWDRNFTPGQTVSFPLWLFNDTDEKAALTARITVEDADGKIYDEHIVNRTLGPYSRISQPQTVLLPNRTGDYILRAELVRGRTAQVKYPVVSKWDIRTFRTTVPAEVAAQRIYIPADESELLAFARDNGLALTQESAQADLLLFGRKSWEHIAAGGTAVGETIRQALERGASAVLLDAGDIALGQGYPRKNGDGVWGPLQGVVKIENPGTKRYELFKGLTLLFTEAAEPESFQFPAPDNDVLWQNMPAGYSGMWNGYRGGLTVPAYDMSIAGLSARSFLEQWAARGADRAQITQGSNYYGYELQGFYAFSDKADDAAVEAALKERVRFLIEDAPALAVVMNADAPITVTDLAGGYEAAKTGLVENLEILANAGKDLTKSPVVAIGFGEGRGRLLVSQLLTEGRLSPGFGSDGLYGVRYDATAVQTVVNLLAAAADTKKTKTYDP</sequence>
<feature type="signal peptide" evidence="1">
    <location>
        <begin position="1"/>
        <end position="19"/>
    </location>
</feature>
<accession>A0ABV1GTF6</accession>
<dbReference type="Proteomes" id="UP001460202">
    <property type="component" value="Unassembled WGS sequence"/>
</dbReference>
<keyword evidence="3" id="KW-1185">Reference proteome</keyword>
<organism evidence="2 3">
    <name type="scientific">Alistipes intestinihominis</name>
    <dbReference type="NCBI Taxonomy" id="3133172"/>
    <lineage>
        <taxon>Bacteria</taxon>
        <taxon>Pseudomonadati</taxon>
        <taxon>Bacteroidota</taxon>
        <taxon>Bacteroidia</taxon>
        <taxon>Bacteroidales</taxon>
        <taxon>Rikenellaceae</taxon>
        <taxon>Alistipes</taxon>
    </lineage>
</organism>
<dbReference type="InterPro" id="IPR017853">
    <property type="entry name" value="GH"/>
</dbReference>
<gene>
    <name evidence="2" type="ORF">WMO46_00275</name>
</gene>
<feature type="chain" id="PRO_5045964014" evidence="1">
    <location>
        <begin position="20"/>
        <end position="997"/>
    </location>
</feature>
<name>A0ABV1GTF6_9BACT</name>
<protein>
    <submittedName>
        <fullName evidence="2">Glycoside hydrolase</fullName>
    </submittedName>
</protein>